<protein>
    <submittedName>
        <fullName evidence="1">Uncharacterized protein</fullName>
    </submittedName>
</protein>
<sequence>MDILDDLNVLGRLDALERLNVSERLNALIYGRYSVQITQYERCLCYFLLYFYKFPSFFCFVSDLGFEFE</sequence>
<evidence type="ECO:0000313" key="1">
    <source>
        <dbReference type="EMBL" id="GAD74755.1"/>
    </source>
</evidence>
<comment type="caution">
    <text evidence="1">The sequence shown here is derived from an EMBL/GenBank/DDBJ whole genome shotgun (WGS) entry which is preliminary data.</text>
</comment>
<dbReference type="Proteomes" id="UP000016567">
    <property type="component" value="Unassembled WGS sequence"/>
</dbReference>
<reference evidence="1 2" key="1">
    <citation type="submission" date="2013-09" db="EMBL/GenBank/DDBJ databases">
        <title>Whole genome shotgun sequence of Vibrio azureus NBRC 104587.</title>
        <authorList>
            <person name="Isaki S."/>
            <person name="Hosoyama A."/>
            <person name="Numata M."/>
            <person name="Hashimoto M."/>
            <person name="Hosoyama Y."/>
            <person name="Tsuchikane K."/>
            <person name="Noguchi M."/>
            <person name="Hirakata S."/>
            <person name="Ichikawa N."/>
            <person name="Ohji S."/>
            <person name="Yamazoe A."/>
            <person name="Fujita N."/>
        </authorList>
    </citation>
    <scope>NUCLEOTIDE SEQUENCE [LARGE SCALE GENOMIC DNA]</scope>
    <source>
        <strain evidence="1 2">NBRC 104587</strain>
    </source>
</reference>
<organism evidence="1 2">
    <name type="scientific">Vibrio azureus NBRC 104587</name>
    <dbReference type="NCBI Taxonomy" id="1219077"/>
    <lineage>
        <taxon>Bacteria</taxon>
        <taxon>Pseudomonadati</taxon>
        <taxon>Pseudomonadota</taxon>
        <taxon>Gammaproteobacteria</taxon>
        <taxon>Vibrionales</taxon>
        <taxon>Vibrionaceae</taxon>
        <taxon>Vibrio</taxon>
    </lineage>
</organism>
<accession>U3ALV2</accession>
<keyword evidence="2" id="KW-1185">Reference proteome</keyword>
<proteinExistence type="predicted"/>
<dbReference type="EMBL" id="BATL01000014">
    <property type="protein sequence ID" value="GAD74755.1"/>
    <property type="molecule type" value="Genomic_DNA"/>
</dbReference>
<name>U3ALV2_9VIBR</name>
<dbReference type="STRING" id="1219077.VAZ01S_014_00430"/>
<gene>
    <name evidence="1" type="ORF">VAZ01S_014_00430</name>
</gene>
<dbReference type="AlphaFoldDB" id="U3ALV2"/>
<evidence type="ECO:0000313" key="2">
    <source>
        <dbReference type="Proteomes" id="UP000016567"/>
    </source>
</evidence>